<evidence type="ECO:0008006" key="4">
    <source>
        <dbReference type="Google" id="ProtNLM"/>
    </source>
</evidence>
<organism evidence="2 3">
    <name type="scientific">Vogesella oryzagri</name>
    <dbReference type="NCBI Taxonomy" id="3160864"/>
    <lineage>
        <taxon>Bacteria</taxon>
        <taxon>Pseudomonadati</taxon>
        <taxon>Pseudomonadota</taxon>
        <taxon>Betaproteobacteria</taxon>
        <taxon>Neisseriales</taxon>
        <taxon>Chromobacteriaceae</taxon>
        <taxon>Vogesella</taxon>
    </lineage>
</organism>
<sequence>MHAVLLVAILLQQTIVTLRRFIFVIAGLAAVGVAIRMARHGTACRQTAPPQAVAVEQQGDATWLLRGVRRR</sequence>
<protein>
    <recommendedName>
        <fullName evidence="4">Secreted protein</fullName>
    </recommendedName>
</protein>
<comment type="caution">
    <text evidence="2">The sequence shown here is derived from an EMBL/GenBank/DDBJ whole genome shotgun (WGS) entry which is preliminary data.</text>
</comment>
<keyword evidence="1" id="KW-0812">Transmembrane</keyword>
<evidence type="ECO:0000313" key="3">
    <source>
        <dbReference type="Proteomes" id="UP001433638"/>
    </source>
</evidence>
<evidence type="ECO:0000256" key="1">
    <source>
        <dbReference type="SAM" id="Phobius"/>
    </source>
</evidence>
<feature type="transmembrane region" description="Helical" evidence="1">
    <location>
        <begin position="20"/>
        <end position="38"/>
    </location>
</feature>
<gene>
    <name evidence="2" type="ORF">ABNW52_18405</name>
</gene>
<dbReference type="RefSeq" id="WP_349591110.1">
    <property type="nucleotide sequence ID" value="NZ_JBEFLD010000012.1"/>
</dbReference>
<dbReference type="Proteomes" id="UP001433638">
    <property type="component" value="Unassembled WGS sequence"/>
</dbReference>
<name>A0ABV1M8Q8_9NEIS</name>
<proteinExistence type="predicted"/>
<keyword evidence="1" id="KW-1133">Transmembrane helix</keyword>
<dbReference type="EMBL" id="JBEFLD010000012">
    <property type="protein sequence ID" value="MEQ6292591.1"/>
    <property type="molecule type" value="Genomic_DNA"/>
</dbReference>
<keyword evidence="3" id="KW-1185">Reference proteome</keyword>
<keyword evidence="1" id="KW-0472">Membrane</keyword>
<accession>A0ABV1M8Q8</accession>
<evidence type="ECO:0000313" key="2">
    <source>
        <dbReference type="EMBL" id="MEQ6292591.1"/>
    </source>
</evidence>
<reference evidence="2" key="1">
    <citation type="submission" date="2024-06" db="EMBL/GenBank/DDBJ databases">
        <title>Genome sequence of Vogesella sp. MAHUQ-64.</title>
        <authorList>
            <person name="Huq M.A."/>
        </authorList>
    </citation>
    <scope>NUCLEOTIDE SEQUENCE</scope>
    <source>
        <strain evidence="2">MAHUQ-64</strain>
    </source>
</reference>